<evidence type="ECO:0000313" key="1">
    <source>
        <dbReference type="EMBL" id="CAD1474081.1"/>
    </source>
</evidence>
<accession>A0A6V7H3D2</accession>
<name>A0A6V7H3D2_9HYME</name>
<protein>
    <submittedName>
        <fullName evidence="1">Uncharacterized protein</fullName>
    </submittedName>
</protein>
<sequence length="43" mass="4848">KVTEILRSKMDDSLSTIHVERDRGINNLILSAILLRIATAKLE</sequence>
<keyword evidence="2" id="KW-1185">Reference proteome</keyword>
<feature type="non-terminal residue" evidence="1">
    <location>
        <position position="1"/>
    </location>
</feature>
<organism evidence="1 2">
    <name type="scientific">Heterotrigona itama</name>
    <dbReference type="NCBI Taxonomy" id="395501"/>
    <lineage>
        <taxon>Eukaryota</taxon>
        <taxon>Metazoa</taxon>
        <taxon>Ecdysozoa</taxon>
        <taxon>Arthropoda</taxon>
        <taxon>Hexapoda</taxon>
        <taxon>Insecta</taxon>
        <taxon>Pterygota</taxon>
        <taxon>Neoptera</taxon>
        <taxon>Endopterygota</taxon>
        <taxon>Hymenoptera</taxon>
        <taxon>Apocrita</taxon>
        <taxon>Aculeata</taxon>
        <taxon>Apoidea</taxon>
        <taxon>Anthophila</taxon>
        <taxon>Apidae</taxon>
        <taxon>Heterotrigona</taxon>
    </lineage>
</organism>
<proteinExistence type="predicted"/>
<comment type="caution">
    <text evidence="1">The sequence shown here is derived from an EMBL/GenBank/DDBJ whole genome shotgun (WGS) entry which is preliminary data.</text>
</comment>
<evidence type="ECO:0000313" key="2">
    <source>
        <dbReference type="Proteomes" id="UP000752696"/>
    </source>
</evidence>
<gene>
    <name evidence="1" type="ORF">MHI_LOCUS427772</name>
</gene>
<reference evidence="1" key="1">
    <citation type="submission" date="2020-07" db="EMBL/GenBank/DDBJ databases">
        <authorList>
            <person name="Nazaruddin N."/>
        </authorList>
    </citation>
    <scope>NUCLEOTIDE SEQUENCE</scope>
</reference>
<dbReference type="Proteomes" id="UP000752696">
    <property type="component" value="Unassembled WGS sequence"/>
</dbReference>
<dbReference type="AlphaFoldDB" id="A0A6V7H3D2"/>
<dbReference type="EMBL" id="CAJDYZ010007145">
    <property type="protein sequence ID" value="CAD1474081.1"/>
    <property type="molecule type" value="Genomic_DNA"/>
</dbReference>